<feature type="transmembrane region" description="Helical" evidence="6">
    <location>
        <begin position="387"/>
        <end position="407"/>
    </location>
</feature>
<evidence type="ECO:0000256" key="6">
    <source>
        <dbReference type="SAM" id="Phobius"/>
    </source>
</evidence>
<evidence type="ECO:0000259" key="8">
    <source>
        <dbReference type="PROSITE" id="PS50056"/>
    </source>
</evidence>
<evidence type="ECO:0000313" key="11">
    <source>
        <dbReference type="Proteomes" id="UP000031202"/>
    </source>
</evidence>
<dbReference type="InterPro" id="IPR029021">
    <property type="entry name" value="Prot-tyrosine_phosphatase-like"/>
</dbReference>
<feature type="signal peptide" evidence="7">
    <location>
        <begin position="1"/>
        <end position="37"/>
    </location>
</feature>
<keyword evidence="5" id="KW-0572">Peptidoglycan-anchor</keyword>
<dbReference type="PANTHER" id="PTHR31126:SF1">
    <property type="entry name" value="TYROSINE SPECIFIC PROTEIN PHOSPHATASES DOMAIN-CONTAINING PROTEIN"/>
    <property type="match status" value="1"/>
</dbReference>
<feature type="domain" description="Gram-positive cocci surface proteins LPxTG" evidence="9">
    <location>
        <begin position="378"/>
        <end position="416"/>
    </location>
</feature>
<dbReference type="NCBIfam" id="TIGR01167">
    <property type="entry name" value="LPXTG_anchor"/>
    <property type="match status" value="1"/>
</dbReference>
<dbReference type="InterPro" id="IPR019931">
    <property type="entry name" value="LPXTG_anchor"/>
</dbReference>
<evidence type="ECO:0000256" key="5">
    <source>
        <dbReference type="ARBA" id="ARBA00023088"/>
    </source>
</evidence>
<reference evidence="10 11" key="1">
    <citation type="submission" date="2014-12" db="EMBL/GenBank/DDBJ databases">
        <title>Genome sequencing of Microbacterium hominis TPW29.</title>
        <authorList>
            <person name="Tan P.W."/>
            <person name="Chan K.-G."/>
        </authorList>
    </citation>
    <scope>NUCLEOTIDE SEQUENCE [LARGE SCALE GENOMIC DNA]</scope>
    <source>
        <strain evidence="10 11">TPW29</strain>
    </source>
</reference>
<keyword evidence="4 7" id="KW-0732">Signal</keyword>
<protein>
    <submittedName>
        <fullName evidence="10">Cell wall protein</fullName>
    </submittedName>
</protein>
<keyword evidence="2" id="KW-0134">Cell wall</keyword>
<evidence type="ECO:0000256" key="4">
    <source>
        <dbReference type="ARBA" id="ARBA00022729"/>
    </source>
</evidence>
<dbReference type="InterPro" id="IPR016130">
    <property type="entry name" value="Tyr_Pase_AS"/>
</dbReference>
<dbReference type="AlphaFoldDB" id="A0A0B4CMH9"/>
<evidence type="ECO:0000259" key="9">
    <source>
        <dbReference type="PROSITE" id="PS50847"/>
    </source>
</evidence>
<comment type="caution">
    <text evidence="10">The sequence shown here is derived from an EMBL/GenBank/DDBJ whole genome shotgun (WGS) entry which is preliminary data.</text>
</comment>
<feature type="chain" id="PRO_5002085913" evidence="7">
    <location>
        <begin position="38"/>
        <end position="416"/>
    </location>
</feature>
<organism evidence="10 11">
    <name type="scientific">Microbacterium hominis</name>
    <dbReference type="NCBI Taxonomy" id="162426"/>
    <lineage>
        <taxon>Bacteria</taxon>
        <taxon>Bacillati</taxon>
        <taxon>Actinomycetota</taxon>
        <taxon>Actinomycetes</taxon>
        <taxon>Micrococcales</taxon>
        <taxon>Microbacteriaceae</taxon>
        <taxon>Microbacterium</taxon>
    </lineage>
</organism>
<keyword evidence="6" id="KW-0812">Transmembrane</keyword>
<dbReference type="EMBL" id="JWSZ01000011">
    <property type="protein sequence ID" value="KIC57677.1"/>
    <property type="molecule type" value="Genomic_DNA"/>
</dbReference>
<comment type="similarity">
    <text evidence="1">Belongs to the protein-tyrosine phosphatase family.</text>
</comment>
<evidence type="ECO:0000256" key="1">
    <source>
        <dbReference type="ARBA" id="ARBA00009580"/>
    </source>
</evidence>
<name>A0A0B4CMH9_9MICO</name>
<dbReference type="PANTHER" id="PTHR31126">
    <property type="entry name" value="TYROSINE-PROTEIN PHOSPHATASE"/>
    <property type="match status" value="1"/>
</dbReference>
<dbReference type="PROSITE" id="PS00383">
    <property type="entry name" value="TYR_PHOSPHATASE_1"/>
    <property type="match status" value="1"/>
</dbReference>
<keyword evidence="6" id="KW-0472">Membrane</keyword>
<dbReference type="Pfam" id="PF13350">
    <property type="entry name" value="Y_phosphatase3"/>
    <property type="match status" value="1"/>
</dbReference>
<evidence type="ECO:0000256" key="3">
    <source>
        <dbReference type="ARBA" id="ARBA00022525"/>
    </source>
</evidence>
<evidence type="ECO:0000256" key="7">
    <source>
        <dbReference type="SAM" id="SignalP"/>
    </source>
</evidence>
<sequence>MISHRTRRGFIDRLGASTLVAAAVVCSIGFGATSASAADAASQPPLTAKDHAITDVPGLVNGRELGSFTGLGGQVVNAPRLLRTESLDKITSDGAATLATKYRVNLVIDLRTATQIAAKPDVPVPGAQSVNISMFGADGNYPDDTVMYHDLVDKGYNGPNDRGPMITAYAQILRLIAQDTTGTVLIHCSHGMDRTGTVMDLLYNILGVSASDILHDYLLSNTQLGVTWATPQLLQGTFEADVTSKYGGVDAYLRKTIGLTDQDVAALRTNLLVSNDASASSITVDGVSVPLDAATSTAGATITDPQTAIAAGDVTVTTTNPNAAAAVSIAGRTVTVTVTAQDGTTVDRYVVNAALPAAASGTSTPVAAAATATTRATLPETGGDDTAALLVGGIGAALVLAGGILLARGRTKRTAD</sequence>
<dbReference type="PROSITE" id="PS50847">
    <property type="entry name" value="GRAM_POS_ANCHORING"/>
    <property type="match status" value="1"/>
</dbReference>
<evidence type="ECO:0000313" key="10">
    <source>
        <dbReference type="EMBL" id="KIC57677.1"/>
    </source>
</evidence>
<dbReference type="Proteomes" id="UP000031202">
    <property type="component" value="Unassembled WGS sequence"/>
</dbReference>
<dbReference type="PROSITE" id="PS51318">
    <property type="entry name" value="TAT"/>
    <property type="match status" value="1"/>
</dbReference>
<accession>A0A0B4CMH9</accession>
<dbReference type="GO" id="GO:0004721">
    <property type="term" value="F:phosphoprotein phosphatase activity"/>
    <property type="evidence" value="ECO:0007669"/>
    <property type="project" value="InterPro"/>
</dbReference>
<dbReference type="InterPro" id="IPR000387">
    <property type="entry name" value="Tyr_Pase_dom"/>
</dbReference>
<evidence type="ECO:0000256" key="2">
    <source>
        <dbReference type="ARBA" id="ARBA00022512"/>
    </source>
</evidence>
<dbReference type="InterPro" id="IPR006311">
    <property type="entry name" value="TAT_signal"/>
</dbReference>
<dbReference type="InterPro" id="IPR026893">
    <property type="entry name" value="Tyr/Ser_Pase_IphP-type"/>
</dbReference>
<dbReference type="SUPFAM" id="SSF52799">
    <property type="entry name" value="(Phosphotyrosine protein) phosphatases II"/>
    <property type="match status" value="1"/>
</dbReference>
<dbReference type="RefSeq" id="WP_039415654.1">
    <property type="nucleotide sequence ID" value="NZ_JWSZ01000011.1"/>
</dbReference>
<gene>
    <name evidence="10" type="ORF">RM52_08670</name>
</gene>
<keyword evidence="6" id="KW-1133">Transmembrane helix</keyword>
<dbReference type="PROSITE" id="PS50056">
    <property type="entry name" value="TYR_PHOSPHATASE_2"/>
    <property type="match status" value="1"/>
</dbReference>
<feature type="domain" description="Tyrosine specific protein phosphatases" evidence="8">
    <location>
        <begin position="170"/>
        <end position="199"/>
    </location>
</feature>
<keyword evidence="3" id="KW-0964">Secreted</keyword>
<proteinExistence type="inferred from homology"/>
<dbReference type="Gene3D" id="3.90.190.10">
    <property type="entry name" value="Protein tyrosine phosphatase superfamily"/>
    <property type="match status" value="1"/>
</dbReference>